<accession>A0ABV6BN18</accession>
<dbReference type="RefSeq" id="WP_379685873.1">
    <property type="nucleotide sequence ID" value="NZ_JBHLYW010000007.1"/>
</dbReference>
<reference evidence="1 2" key="1">
    <citation type="submission" date="2024-09" db="EMBL/GenBank/DDBJ databases">
        <authorList>
            <person name="Sun Q."/>
            <person name="Mori K."/>
        </authorList>
    </citation>
    <scope>NUCLEOTIDE SEQUENCE [LARGE SCALE GENOMIC DNA]</scope>
    <source>
        <strain evidence="1 2">CGMCC 1.12926</strain>
    </source>
</reference>
<comment type="caution">
    <text evidence="1">The sequence shown here is derived from an EMBL/GenBank/DDBJ whole genome shotgun (WGS) entry which is preliminary data.</text>
</comment>
<dbReference type="EMBL" id="JBHLYW010000007">
    <property type="protein sequence ID" value="MFC0076840.1"/>
    <property type="molecule type" value="Genomic_DNA"/>
</dbReference>
<name>A0ABV6BN18_9FLAO</name>
<organism evidence="1 2">
    <name type="scientific">Flavobacterium procerum</name>
    <dbReference type="NCBI Taxonomy" id="1455569"/>
    <lineage>
        <taxon>Bacteria</taxon>
        <taxon>Pseudomonadati</taxon>
        <taxon>Bacteroidota</taxon>
        <taxon>Flavobacteriia</taxon>
        <taxon>Flavobacteriales</taxon>
        <taxon>Flavobacteriaceae</taxon>
        <taxon>Flavobacterium</taxon>
    </lineage>
</organism>
<sequence length="321" mass="37345">MYNKAFEIITREEIKNKLSEKFTTQKEEYNKLISLGVTKKDYDKNNAESKFVFSQLIKGYFHNSQSNKNSIAKNYWTNQKKWNKVTGLGFTKSIEELKSHKYFTGETESQVRIVVENIVDYLVEEIINKSAKYFGIDKLELPKSITSFLTIEKCKECFVPRIINVVKVLGNKTKLIKELKTFRCFNKKGKSLERINFIKSKHNAIYNDDLAQAEKEQRIVIANEKVENLIREKIIGIVKEYPLENSAKYERFIDEVIKKYKTKNDIGNISEKSFNRLTATKQISDVVLKDILSNVKIEFHPFPPPPKCPICAFQDGSKLIK</sequence>
<evidence type="ECO:0000313" key="1">
    <source>
        <dbReference type="EMBL" id="MFC0076840.1"/>
    </source>
</evidence>
<keyword evidence="2" id="KW-1185">Reference proteome</keyword>
<proteinExistence type="predicted"/>
<dbReference type="Proteomes" id="UP001589734">
    <property type="component" value="Unassembled WGS sequence"/>
</dbReference>
<gene>
    <name evidence="1" type="ORF">ACFFLS_07300</name>
</gene>
<protein>
    <submittedName>
        <fullName evidence="1">Uncharacterized protein</fullName>
    </submittedName>
</protein>
<evidence type="ECO:0000313" key="2">
    <source>
        <dbReference type="Proteomes" id="UP001589734"/>
    </source>
</evidence>